<name>A0A2R6Q7U8_ACTCC</name>
<dbReference type="STRING" id="1590841.A0A2R6Q7U8"/>
<sequence length="287" mass="32834">MGSKTILILVILFISRFARALNDPDSLDDFLSDYAYAKISRPKTGILYNISAPANFSGIEVMFIRFRTRRFWLQGMNFSTFQIPPRILPMPFVKRFYVMYQNLGNWSSYYYNVPNYTLVTPIVGLLFYNATNSITRNSKLSLRVNKDPILVYFPRIFVLEDNKNVSLQCARFGANGSVELTNMTLENACVARDQGHFSIVMPMATAKKMERFWKWWVVGFGVGIVGLILVAFVGVVMYKFVKRKRIGQMERQSERSEALDTTLVGTSKMPSATGIRTQPVLENDYVP</sequence>
<evidence type="ECO:0000256" key="2">
    <source>
        <dbReference type="SAM" id="SignalP"/>
    </source>
</evidence>
<evidence type="ECO:0000256" key="1">
    <source>
        <dbReference type="SAM" id="Phobius"/>
    </source>
</evidence>
<feature type="chain" id="PRO_5015357273" evidence="2">
    <location>
        <begin position="21"/>
        <end position="287"/>
    </location>
</feature>
<keyword evidence="1" id="KW-1133">Transmembrane helix</keyword>
<dbReference type="InterPro" id="IPR010605">
    <property type="entry name" value="DUF1191"/>
</dbReference>
<reference evidence="4" key="2">
    <citation type="journal article" date="2018" name="BMC Genomics">
        <title>A manually annotated Actinidia chinensis var. chinensis (kiwifruit) genome highlights the challenges associated with draft genomes and gene prediction in plants.</title>
        <authorList>
            <person name="Pilkington S.M."/>
            <person name="Crowhurst R."/>
            <person name="Hilario E."/>
            <person name="Nardozza S."/>
            <person name="Fraser L."/>
            <person name="Peng Y."/>
            <person name="Gunaseelan K."/>
            <person name="Simpson R."/>
            <person name="Tahir J."/>
            <person name="Deroles S.C."/>
            <person name="Templeton K."/>
            <person name="Luo Z."/>
            <person name="Davy M."/>
            <person name="Cheng C."/>
            <person name="McNeilage M."/>
            <person name="Scaglione D."/>
            <person name="Liu Y."/>
            <person name="Zhang Q."/>
            <person name="Datson P."/>
            <person name="De Silva N."/>
            <person name="Gardiner S.E."/>
            <person name="Bassett H."/>
            <person name="Chagne D."/>
            <person name="McCallum J."/>
            <person name="Dzierzon H."/>
            <person name="Deng C."/>
            <person name="Wang Y.Y."/>
            <person name="Barron L."/>
            <person name="Manako K."/>
            <person name="Bowen J."/>
            <person name="Foster T.M."/>
            <person name="Erridge Z.A."/>
            <person name="Tiffin H."/>
            <person name="Waite C.N."/>
            <person name="Davies K.M."/>
            <person name="Grierson E.P."/>
            <person name="Laing W.A."/>
            <person name="Kirk R."/>
            <person name="Chen X."/>
            <person name="Wood M."/>
            <person name="Montefiori M."/>
            <person name="Brummell D.A."/>
            <person name="Schwinn K.E."/>
            <person name="Catanach A."/>
            <person name="Fullerton C."/>
            <person name="Li D."/>
            <person name="Meiyalaghan S."/>
            <person name="Nieuwenhuizen N."/>
            <person name="Read N."/>
            <person name="Prakash R."/>
            <person name="Hunter D."/>
            <person name="Zhang H."/>
            <person name="McKenzie M."/>
            <person name="Knabel M."/>
            <person name="Harris A."/>
            <person name="Allan A.C."/>
            <person name="Gleave A."/>
            <person name="Chen A."/>
            <person name="Janssen B.J."/>
            <person name="Plunkett B."/>
            <person name="Ampomah-Dwamena C."/>
            <person name="Voogd C."/>
            <person name="Leif D."/>
            <person name="Lafferty D."/>
            <person name="Souleyre E.J.F."/>
            <person name="Varkonyi-Gasic E."/>
            <person name="Gambi F."/>
            <person name="Hanley J."/>
            <person name="Yao J.L."/>
            <person name="Cheung J."/>
            <person name="David K.M."/>
            <person name="Warren B."/>
            <person name="Marsh K."/>
            <person name="Snowden K.C."/>
            <person name="Lin-Wang K."/>
            <person name="Brian L."/>
            <person name="Martinez-Sanchez M."/>
            <person name="Wang M."/>
            <person name="Ileperuma N."/>
            <person name="Macnee N."/>
            <person name="Campin R."/>
            <person name="McAtee P."/>
            <person name="Drummond R.S.M."/>
            <person name="Espley R.V."/>
            <person name="Ireland H.S."/>
            <person name="Wu R."/>
            <person name="Atkinson R.G."/>
            <person name="Karunairetnam S."/>
            <person name="Bulley S."/>
            <person name="Chunkath S."/>
            <person name="Hanley Z."/>
            <person name="Storey R."/>
            <person name="Thrimawithana A.H."/>
            <person name="Thomson S."/>
            <person name="David C."/>
            <person name="Testolin R."/>
            <person name="Huang H."/>
            <person name="Hellens R.P."/>
            <person name="Schaffer R.J."/>
        </authorList>
    </citation>
    <scope>NUCLEOTIDE SEQUENCE [LARGE SCALE GENOMIC DNA]</scope>
    <source>
        <strain evidence="4">cv. Red5</strain>
    </source>
</reference>
<gene>
    <name evidence="3" type="ORF">CEY00_Acc19807</name>
</gene>
<comment type="caution">
    <text evidence="3">The sequence shown here is derived from an EMBL/GenBank/DDBJ whole genome shotgun (WGS) entry which is preliminary data.</text>
</comment>
<dbReference type="Gramene" id="PSS03972">
    <property type="protein sequence ID" value="PSS03972"/>
    <property type="gene ID" value="CEY00_Acc19807"/>
</dbReference>
<keyword evidence="2" id="KW-0732">Signal</keyword>
<keyword evidence="1" id="KW-0472">Membrane</keyword>
<keyword evidence="1" id="KW-0812">Transmembrane</keyword>
<dbReference type="OMA" id="TIRNYEC"/>
<dbReference type="AlphaFoldDB" id="A0A2R6Q7U8"/>
<dbReference type="Pfam" id="PF06697">
    <property type="entry name" value="DUF1191"/>
    <property type="match status" value="1"/>
</dbReference>
<accession>A0A2R6Q7U8</accession>
<evidence type="ECO:0000313" key="3">
    <source>
        <dbReference type="EMBL" id="PSS03972.1"/>
    </source>
</evidence>
<evidence type="ECO:0000313" key="4">
    <source>
        <dbReference type="Proteomes" id="UP000241394"/>
    </source>
</evidence>
<keyword evidence="4" id="KW-1185">Reference proteome</keyword>
<dbReference type="InParanoid" id="A0A2R6Q7U8"/>
<dbReference type="EMBL" id="NKQK01000018">
    <property type="protein sequence ID" value="PSS03972.1"/>
    <property type="molecule type" value="Genomic_DNA"/>
</dbReference>
<feature type="signal peptide" evidence="2">
    <location>
        <begin position="1"/>
        <end position="20"/>
    </location>
</feature>
<dbReference type="PANTHER" id="PTHR33512:SF7">
    <property type="entry name" value="LEGUME LECTIN DOMAIN-CONTAINING PROTEIN"/>
    <property type="match status" value="1"/>
</dbReference>
<protein>
    <submittedName>
        <fullName evidence="3">Phospholipase D beta like</fullName>
    </submittedName>
</protein>
<dbReference type="Proteomes" id="UP000241394">
    <property type="component" value="Chromosome LG18"/>
</dbReference>
<proteinExistence type="predicted"/>
<feature type="transmembrane region" description="Helical" evidence="1">
    <location>
        <begin position="215"/>
        <end position="241"/>
    </location>
</feature>
<dbReference type="PANTHER" id="PTHR33512">
    <property type="entry name" value="PROTEIN, PUTATIVE (DUF1191)-RELATED"/>
    <property type="match status" value="1"/>
</dbReference>
<dbReference type="OrthoDB" id="768690at2759"/>
<dbReference type="GO" id="GO:0016020">
    <property type="term" value="C:membrane"/>
    <property type="evidence" value="ECO:0007669"/>
    <property type="project" value="TreeGrafter"/>
</dbReference>
<organism evidence="3 4">
    <name type="scientific">Actinidia chinensis var. chinensis</name>
    <name type="common">Chinese soft-hair kiwi</name>
    <dbReference type="NCBI Taxonomy" id="1590841"/>
    <lineage>
        <taxon>Eukaryota</taxon>
        <taxon>Viridiplantae</taxon>
        <taxon>Streptophyta</taxon>
        <taxon>Embryophyta</taxon>
        <taxon>Tracheophyta</taxon>
        <taxon>Spermatophyta</taxon>
        <taxon>Magnoliopsida</taxon>
        <taxon>eudicotyledons</taxon>
        <taxon>Gunneridae</taxon>
        <taxon>Pentapetalae</taxon>
        <taxon>asterids</taxon>
        <taxon>Ericales</taxon>
        <taxon>Actinidiaceae</taxon>
        <taxon>Actinidia</taxon>
    </lineage>
</organism>
<reference evidence="3 4" key="1">
    <citation type="submission" date="2017-07" db="EMBL/GenBank/DDBJ databases">
        <title>An improved, manually edited Actinidia chinensis var. chinensis (kiwifruit) genome highlights the challenges associated with draft genomes and gene prediction in plants.</title>
        <authorList>
            <person name="Pilkington S."/>
            <person name="Crowhurst R."/>
            <person name="Hilario E."/>
            <person name="Nardozza S."/>
            <person name="Fraser L."/>
            <person name="Peng Y."/>
            <person name="Gunaseelan K."/>
            <person name="Simpson R."/>
            <person name="Tahir J."/>
            <person name="Deroles S."/>
            <person name="Templeton K."/>
            <person name="Luo Z."/>
            <person name="Davy M."/>
            <person name="Cheng C."/>
            <person name="Mcneilage M."/>
            <person name="Scaglione D."/>
            <person name="Liu Y."/>
            <person name="Zhang Q."/>
            <person name="Datson P."/>
            <person name="De Silva N."/>
            <person name="Gardiner S."/>
            <person name="Bassett H."/>
            <person name="Chagne D."/>
            <person name="Mccallum J."/>
            <person name="Dzierzon H."/>
            <person name="Deng C."/>
            <person name="Wang Y.-Y."/>
            <person name="Barron N."/>
            <person name="Manako K."/>
            <person name="Bowen J."/>
            <person name="Foster T."/>
            <person name="Erridge Z."/>
            <person name="Tiffin H."/>
            <person name="Waite C."/>
            <person name="Davies K."/>
            <person name="Grierson E."/>
            <person name="Laing W."/>
            <person name="Kirk R."/>
            <person name="Chen X."/>
            <person name="Wood M."/>
            <person name="Montefiori M."/>
            <person name="Brummell D."/>
            <person name="Schwinn K."/>
            <person name="Catanach A."/>
            <person name="Fullerton C."/>
            <person name="Li D."/>
            <person name="Meiyalaghan S."/>
            <person name="Nieuwenhuizen N."/>
            <person name="Read N."/>
            <person name="Prakash R."/>
            <person name="Hunter D."/>
            <person name="Zhang H."/>
            <person name="Mckenzie M."/>
            <person name="Knabel M."/>
            <person name="Harris A."/>
            <person name="Allan A."/>
            <person name="Chen A."/>
            <person name="Janssen B."/>
            <person name="Plunkett B."/>
            <person name="Dwamena C."/>
            <person name="Voogd C."/>
            <person name="Leif D."/>
            <person name="Lafferty D."/>
            <person name="Souleyre E."/>
            <person name="Varkonyi-Gasic E."/>
            <person name="Gambi F."/>
            <person name="Hanley J."/>
            <person name="Yao J.-L."/>
            <person name="Cheung J."/>
            <person name="David K."/>
            <person name="Warren B."/>
            <person name="Marsh K."/>
            <person name="Snowden K."/>
            <person name="Lin-Wang K."/>
            <person name="Brian L."/>
            <person name="Martinez-Sanchez M."/>
            <person name="Wang M."/>
            <person name="Ileperuma N."/>
            <person name="Macnee N."/>
            <person name="Campin R."/>
            <person name="Mcatee P."/>
            <person name="Drummond R."/>
            <person name="Espley R."/>
            <person name="Ireland H."/>
            <person name="Wu R."/>
            <person name="Atkinson R."/>
            <person name="Karunairetnam S."/>
            <person name="Bulley S."/>
            <person name="Chunkath S."/>
            <person name="Hanley Z."/>
            <person name="Storey R."/>
            <person name="Thrimawithana A."/>
            <person name="Thomson S."/>
            <person name="David C."/>
            <person name="Testolin R."/>
        </authorList>
    </citation>
    <scope>NUCLEOTIDE SEQUENCE [LARGE SCALE GENOMIC DNA]</scope>
    <source>
        <strain evidence="4">cv. Red5</strain>
        <tissue evidence="3">Young leaf</tissue>
    </source>
</reference>